<keyword evidence="3" id="KW-0732">Signal</keyword>
<evidence type="ECO:0000313" key="4">
    <source>
        <dbReference type="EMBL" id="AJA08085.1"/>
    </source>
</evidence>
<reference evidence="4 5" key="1">
    <citation type="journal article" date="2015" name="Int. J. Syst. Evol. Microbiol.">
        <title>Description of Sphingopyxis fribergensis sp. nov. - a soil bacterium with the ability to degrade styrene and phenylacetic acid.</title>
        <authorList>
            <person name="Oelschlagel M."/>
            <person name="Ruckert C."/>
            <person name="Kalinowski J."/>
            <person name="Schmidt G."/>
            <person name="Schlomann M."/>
            <person name="Tischler D."/>
        </authorList>
    </citation>
    <scope>NUCLEOTIDE SEQUENCE [LARGE SCALE GENOMIC DNA]</scope>
    <source>
        <strain evidence="4 5">Kp5.2</strain>
    </source>
</reference>
<dbReference type="EMBL" id="CP009122">
    <property type="protein sequence ID" value="AJA08085.1"/>
    <property type="molecule type" value="Genomic_DNA"/>
</dbReference>
<dbReference type="SUPFAM" id="SSF56935">
    <property type="entry name" value="Porins"/>
    <property type="match status" value="1"/>
</dbReference>
<gene>
    <name evidence="4" type="ORF">SKP52_05800</name>
</gene>
<feature type="signal peptide" evidence="3">
    <location>
        <begin position="1"/>
        <end position="21"/>
    </location>
</feature>
<dbReference type="KEGG" id="sphk:SKP52_05800"/>
<evidence type="ECO:0000256" key="3">
    <source>
        <dbReference type="SAM" id="SignalP"/>
    </source>
</evidence>
<evidence type="ECO:0008006" key="6">
    <source>
        <dbReference type="Google" id="ProtNLM"/>
    </source>
</evidence>
<organism evidence="4 5">
    <name type="scientific">Sphingopyxis fribergensis</name>
    <dbReference type="NCBI Taxonomy" id="1515612"/>
    <lineage>
        <taxon>Bacteria</taxon>
        <taxon>Pseudomonadati</taxon>
        <taxon>Pseudomonadota</taxon>
        <taxon>Alphaproteobacteria</taxon>
        <taxon>Sphingomonadales</taxon>
        <taxon>Sphingomonadaceae</taxon>
        <taxon>Sphingopyxis</taxon>
    </lineage>
</organism>
<proteinExistence type="predicted"/>
<keyword evidence="5" id="KW-1185">Reference proteome</keyword>
<dbReference type="AlphaFoldDB" id="A0A0A7PDJ7"/>
<dbReference type="InterPro" id="IPR032638">
    <property type="entry name" value="Porin_5"/>
</dbReference>
<feature type="region of interest" description="Disordered" evidence="2">
    <location>
        <begin position="59"/>
        <end position="81"/>
    </location>
</feature>
<dbReference type="RefSeq" id="WP_039572713.1">
    <property type="nucleotide sequence ID" value="NZ_CP009122.1"/>
</dbReference>
<accession>A0A0A7PDJ7</accession>
<sequence>MRIGRTLLAATALSLAAPAYAQDGRIDVLERQLAAQQQRIDQLEALVTNQTELLQQVTAPAPTPTPTPATSTLSAPIAGTAPPALQKLPTAMPAAEVAFRLPGLDVSGDLRLRQEWNFVDGRDRSRMAVRARLRATYAVSDTFSVGTQIATGDPDDPNSTDVTLGNFVDDFAVSLDQAWIRYHSGGLTALAGKFPQIFQRTDMLWDGDVSPQGVAAAYSAGLGGGAKLDARGIYFVIGEAAVARDSDMLGGQLALSAPLGSDFKAGLTGSYYHYRLGSVAGADTGDLRGNLLSAGRYLSDFYLIEAIGTLGWAGPSDRWPIAFTADYVRNLGAAVSGDAAFNLEFAAGRTVKPGDFRIAYNFSEVEVDSVLAAFSHDNIDLSTNYRLHGLGLSYVPASHLQLDLLWYHYRPLDPLYAGSLQSSDWLDRVRLAFMVSF</sequence>
<name>A0A0A7PDJ7_9SPHN</name>
<feature type="chain" id="PRO_5002031734" description="Secreted protein" evidence="3">
    <location>
        <begin position="22"/>
        <end position="437"/>
    </location>
</feature>
<dbReference type="Pfam" id="PF16930">
    <property type="entry name" value="Porin_5"/>
    <property type="match status" value="1"/>
</dbReference>
<evidence type="ECO:0000313" key="5">
    <source>
        <dbReference type="Proteomes" id="UP000030907"/>
    </source>
</evidence>
<dbReference type="Proteomes" id="UP000030907">
    <property type="component" value="Chromosome"/>
</dbReference>
<protein>
    <recommendedName>
        <fullName evidence="6">Secreted protein</fullName>
    </recommendedName>
</protein>
<dbReference type="HOGENOM" id="CLU_626851_0_0_5"/>
<evidence type="ECO:0000256" key="2">
    <source>
        <dbReference type="SAM" id="MobiDB-lite"/>
    </source>
</evidence>
<dbReference type="STRING" id="1515612.SKP52_05800"/>
<evidence type="ECO:0000256" key="1">
    <source>
        <dbReference type="SAM" id="Coils"/>
    </source>
</evidence>
<keyword evidence="1" id="KW-0175">Coiled coil</keyword>
<feature type="coiled-coil region" evidence="1">
    <location>
        <begin position="26"/>
        <end position="53"/>
    </location>
</feature>
<dbReference type="OrthoDB" id="5372286at2"/>